<evidence type="ECO:0000256" key="2">
    <source>
        <dbReference type="ARBA" id="ARBA00022771"/>
    </source>
</evidence>
<keyword evidence="7" id="KW-1185">Reference proteome</keyword>
<dbReference type="AlphaFoldDB" id="A0A9P6H8N9"/>
<proteinExistence type="predicted"/>
<organism evidence="6 7">
    <name type="scientific">Thelephora terrestris</name>
    <dbReference type="NCBI Taxonomy" id="56493"/>
    <lineage>
        <taxon>Eukaryota</taxon>
        <taxon>Fungi</taxon>
        <taxon>Dikarya</taxon>
        <taxon>Basidiomycota</taxon>
        <taxon>Agaricomycotina</taxon>
        <taxon>Agaricomycetes</taxon>
        <taxon>Thelephorales</taxon>
        <taxon>Thelephoraceae</taxon>
        <taxon>Thelephora</taxon>
    </lineage>
</organism>
<evidence type="ECO:0000313" key="7">
    <source>
        <dbReference type="Proteomes" id="UP000736335"/>
    </source>
</evidence>
<dbReference type="EMBL" id="WIUZ02000013">
    <property type="protein sequence ID" value="KAF9781829.1"/>
    <property type="molecule type" value="Genomic_DNA"/>
</dbReference>
<gene>
    <name evidence="6" type="ORF">BJ322DRAFT_1078642</name>
</gene>
<reference evidence="6" key="1">
    <citation type="journal article" date="2020" name="Nat. Commun.">
        <title>Large-scale genome sequencing of mycorrhizal fungi provides insights into the early evolution of symbiotic traits.</title>
        <authorList>
            <person name="Miyauchi S."/>
            <person name="Kiss E."/>
            <person name="Kuo A."/>
            <person name="Drula E."/>
            <person name="Kohler A."/>
            <person name="Sanchez-Garcia M."/>
            <person name="Morin E."/>
            <person name="Andreopoulos B."/>
            <person name="Barry K.W."/>
            <person name="Bonito G."/>
            <person name="Buee M."/>
            <person name="Carver A."/>
            <person name="Chen C."/>
            <person name="Cichocki N."/>
            <person name="Clum A."/>
            <person name="Culley D."/>
            <person name="Crous P.W."/>
            <person name="Fauchery L."/>
            <person name="Girlanda M."/>
            <person name="Hayes R.D."/>
            <person name="Keri Z."/>
            <person name="LaButti K."/>
            <person name="Lipzen A."/>
            <person name="Lombard V."/>
            <person name="Magnuson J."/>
            <person name="Maillard F."/>
            <person name="Murat C."/>
            <person name="Nolan M."/>
            <person name="Ohm R.A."/>
            <person name="Pangilinan J."/>
            <person name="Pereira M.F."/>
            <person name="Perotto S."/>
            <person name="Peter M."/>
            <person name="Pfister S."/>
            <person name="Riley R."/>
            <person name="Sitrit Y."/>
            <person name="Stielow J.B."/>
            <person name="Szollosi G."/>
            <person name="Zifcakova L."/>
            <person name="Stursova M."/>
            <person name="Spatafora J.W."/>
            <person name="Tedersoo L."/>
            <person name="Vaario L.M."/>
            <person name="Yamada A."/>
            <person name="Yan M."/>
            <person name="Wang P."/>
            <person name="Xu J."/>
            <person name="Bruns T."/>
            <person name="Baldrian P."/>
            <person name="Vilgalys R."/>
            <person name="Dunand C."/>
            <person name="Henrissat B."/>
            <person name="Grigoriev I.V."/>
            <person name="Hibbett D."/>
            <person name="Nagy L.G."/>
            <person name="Martin F.M."/>
        </authorList>
    </citation>
    <scope>NUCLEOTIDE SEQUENCE</scope>
    <source>
        <strain evidence="6">UH-Tt-Lm1</strain>
    </source>
</reference>
<dbReference type="Pfam" id="PF01753">
    <property type="entry name" value="zf-MYND"/>
    <property type="match status" value="1"/>
</dbReference>
<keyword evidence="3" id="KW-0862">Zinc</keyword>
<name>A0A9P6H8N9_9AGAM</name>
<dbReference type="Proteomes" id="UP000736335">
    <property type="component" value="Unassembled WGS sequence"/>
</dbReference>
<evidence type="ECO:0000259" key="5">
    <source>
        <dbReference type="PROSITE" id="PS50865"/>
    </source>
</evidence>
<dbReference type="InterPro" id="IPR002893">
    <property type="entry name" value="Znf_MYND"/>
</dbReference>
<evidence type="ECO:0000256" key="1">
    <source>
        <dbReference type="ARBA" id="ARBA00022723"/>
    </source>
</evidence>
<dbReference type="GO" id="GO:0008270">
    <property type="term" value="F:zinc ion binding"/>
    <property type="evidence" value="ECO:0007669"/>
    <property type="project" value="UniProtKB-KW"/>
</dbReference>
<accession>A0A9P6H8N9</accession>
<reference evidence="6" key="2">
    <citation type="submission" date="2020-11" db="EMBL/GenBank/DDBJ databases">
        <authorList>
            <consortium name="DOE Joint Genome Institute"/>
            <person name="Kuo A."/>
            <person name="Miyauchi S."/>
            <person name="Kiss E."/>
            <person name="Drula E."/>
            <person name="Kohler A."/>
            <person name="Sanchez-Garcia M."/>
            <person name="Andreopoulos B."/>
            <person name="Barry K.W."/>
            <person name="Bonito G."/>
            <person name="Buee M."/>
            <person name="Carver A."/>
            <person name="Chen C."/>
            <person name="Cichocki N."/>
            <person name="Clum A."/>
            <person name="Culley D."/>
            <person name="Crous P.W."/>
            <person name="Fauchery L."/>
            <person name="Girlanda M."/>
            <person name="Hayes R."/>
            <person name="Keri Z."/>
            <person name="Labutti K."/>
            <person name="Lipzen A."/>
            <person name="Lombard V."/>
            <person name="Magnuson J."/>
            <person name="Maillard F."/>
            <person name="Morin E."/>
            <person name="Murat C."/>
            <person name="Nolan M."/>
            <person name="Ohm R."/>
            <person name="Pangilinan J."/>
            <person name="Pereira M."/>
            <person name="Perotto S."/>
            <person name="Peter M."/>
            <person name="Riley R."/>
            <person name="Sitrit Y."/>
            <person name="Stielow B."/>
            <person name="Szollosi G."/>
            <person name="Zifcakova L."/>
            <person name="Stursova M."/>
            <person name="Spatafora J.W."/>
            <person name="Tedersoo L."/>
            <person name="Vaario L.-M."/>
            <person name="Yamada A."/>
            <person name="Yan M."/>
            <person name="Wang P."/>
            <person name="Xu J."/>
            <person name="Bruns T."/>
            <person name="Baldrian P."/>
            <person name="Vilgalys R."/>
            <person name="Henrissat B."/>
            <person name="Grigoriev I.V."/>
            <person name="Hibbett D."/>
            <person name="Nagy L.G."/>
            <person name="Martin F.M."/>
        </authorList>
    </citation>
    <scope>NUCLEOTIDE SEQUENCE</scope>
    <source>
        <strain evidence="6">UH-Tt-Lm1</strain>
    </source>
</reference>
<feature type="domain" description="MYND-type" evidence="5">
    <location>
        <begin position="11"/>
        <end position="52"/>
    </location>
</feature>
<evidence type="ECO:0000256" key="3">
    <source>
        <dbReference type="ARBA" id="ARBA00022833"/>
    </source>
</evidence>
<comment type="caution">
    <text evidence="6">The sequence shown here is derived from an EMBL/GenBank/DDBJ whole genome shotgun (WGS) entry which is preliminary data.</text>
</comment>
<dbReference type="SUPFAM" id="SSF144232">
    <property type="entry name" value="HIT/MYND zinc finger-like"/>
    <property type="match status" value="1"/>
</dbReference>
<evidence type="ECO:0000313" key="6">
    <source>
        <dbReference type="EMBL" id="KAF9781829.1"/>
    </source>
</evidence>
<dbReference type="PROSITE" id="PS50865">
    <property type="entry name" value="ZF_MYND_2"/>
    <property type="match status" value="1"/>
</dbReference>
<keyword evidence="1" id="KW-0479">Metal-binding</keyword>
<dbReference type="Gene3D" id="6.10.140.2220">
    <property type="match status" value="1"/>
</dbReference>
<keyword evidence="2 4" id="KW-0863">Zinc-finger</keyword>
<dbReference type="OrthoDB" id="3070273at2759"/>
<sequence>MNILSHDVYWCSGCRYDFPLKQLKACGACRIVTYCSPACQRLAWKDGHKELCREITIQKDLLKAWSGAWDTFIRWITVRAFDLTNKPTNNRNRCLEINLKKTKSDDFRYAYEILDGGIKNLDVMKEVHFQSNSCMYGEDMIDQFYVALLVWGEQDELIDALGLAWGLPNRIYDIPKWSHIWAKVCIDVMKFVITRSKPRHAIRNATLVMEATILKLGRFDLGSTDASGG</sequence>
<evidence type="ECO:0000256" key="4">
    <source>
        <dbReference type="PROSITE-ProRule" id="PRU00134"/>
    </source>
</evidence>
<protein>
    <recommendedName>
        <fullName evidence="5">MYND-type domain-containing protein</fullName>
    </recommendedName>
</protein>